<gene>
    <name evidence="2" type="ORF">BSTOLATCC_MIC17534</name>
</gene>
<proteinExistence type="predicted"/>
<keyword evidence="3" id="KW-1185">Reference proteome</keyword>
<feature type="transmembrane region" description="Helical" evidence="1">
    <location>
        <begin position="203"/>
        <end position="225"/>
    </location>
</feature>
<dbReference type="AlphaFoldDB" id="A0AAU9J569"/>
<sequence>MDQDITFSEDSHPNYFNLIYIRKVLIGLLVQVLISSCIALSFSLIHPLYVFVEKRFWLAIAVKVALVLTAVALFRVKEIAKNLILLSIFAGLFTIFFGSMFGVVLSLLDQKFVVMILYFFVSIHVVSVLYSISEKEAFNVRNGIIYMFYISLVNVSVFIVVASYEKLFLFFVPIAVGLYGFFLIFHFNNVIEGKSRKTKNDRYILVVLSVYIELFLLKFYILAWLKNKHKKRLTKENLIKGPTSEMKTFKPSPV</sequence>
<feature type="transmembrane region" description="Helical" evidence="1">
    <location>
        <begin position="170"/>
        <end position="191"/>
    </location>
</feature>
<feature type="transmembrane region" description="Helical" evidence="1">
    <location>
        <begin position="24"/>
        <end position="50"/>
    </location>
</feature>
<dbReference type="EMBL" id="CAJZBQ010000017">
    <property type="protein sequence ID" value="CAG9316902.1"/>
    <property type="molecule type" value="Genomic_DNA"/>
</dbReference>
<keyword evidence="1" id="KW-0812">Transmembrane</keyword>
<organism evidence="2 3">
    <name type="scientific">Blepharisma stoltei</name>
    <dbReference type="NCBI Taxonomy" id="1481888"/>
    <lineage>
        <taxon>Eukaryota</taxon>
        <taxon>Sar</taxon>
        <taxon>Alveolata</taxon>
        <taxon>Ciliophora</taxon>
        <taxon>Postciliodesmatophora</taxon>
        <taxon>Heterotrichea</taxon>
        <taxon>Heterotrichida</taxon>
        <taxon>Blepharismidae</taxon>
        <taxon>Blepharisma</taxon>
    </lineage>
</organism>
<feature type="transmembrane region" description="Helical" evidence="1">
    <location>
        <begin position="144"/>
        <end position="164"/>
    </location>
</feature>
<evidence type="ECO:0000313" key="2">
    <source>
        <dbReference type="EMBL" id="CAG9316902.1"/>
    </source>
</evidence>
<name>A0AAU9J569_9CILI</name>
<keyword evidence="1" id="KW-0472">Membrane</keyword>
<protein>
    <submittedName>
        <fullName evidence="2">Uncharacterized protein</fullName>
    </submittedName>
</protein>
<accession>A0AAU9J569</accession>
<feature type="transmembrane region" description="Helical" evidence="1">
    <location>
        <begin position="112"/>
        <end position="132"/>
    </location>
</feature>
<feature type="transmembrane region" description="Helical" evidence="1">
    <location>
        <begin position="56"/>
        <end position="76"/>
    </location>
</feature>
<evidence type="ECO:0000313" key="3">
    <source>
        <dbReference type="Proteomes" id="UP001162131"/>
    </source>
</evidence>
<reference evidence="2" key="1">
    <citation type="submission" date="2021-09" db="EMBL/GenBank/DDBJ databases">
        <authorList>
            <consortium name="AG Swart"/>
            <person name="Singh M."/>
            <person name="Singh A."/>
            <person name="Seah K."/>
            <person name="Emmerich C."/>
        </authorList>
    </citation>
    <scope>NUCLEOTIDE SEQUENCE</scope>
    <source>
        <strain evidence="2">ATCC30299</strain>
    </source>
</reference>
<keyword evidence="1" id="KW-1133">Transmembrane helix</keyword>
<feature type="transmembrane region" description="Helical" evidence="1">
    <location>
        <begin position="83"/>
        <end position="106"/>
    </location>
</feature>
<comment type="caution">
    <text evidence="2">The sequence shown here is derived from an EMBL/GenBank/DDBJ whole genome shotgun (WGS) entry which is preliminary data.</text>
</comment>
<dbReference type="Proteomes" id="UP001162131">
    <property type="component" value="Unassembled WGS sequence"/>
</dbReference>
<evidence type="ECO:0000256" key="1">
    <source>
        <dbReference type="SAM" id="Phobius"/>
    </source>
</evidence>